<dbReference type="InterPro" id="IPR023885">
    <property type="entry name" value="4Fe4S-binding_SPASM_dom"/>
</dbReference>
<dbReference type="SFLD" id="SFLDS00029">
    <property type="entry name" value="Radical_SAM"/>
    <property type="match status" value="1"/>
</dbReference>
<dbReference type="EMBL" id="JACSQB010000052">
    <property type="protein sequence ID" value="MBD8046869.1"/>
    <property type="molecule type" value="Genomic_DNA"/>
</dbReference>
<evidence type="ECO:0000256" key="7">
    <source>
        <dbReference type="ARBA" id="ARBA00023014"/>
    </source>
</evidence>
<name>A0ABR8YSL7_9CLOT</name>
<dbReference type="Pfam" id="PF04055">
    <property type="entry name" value="Radical_SAM"/>
    <property type="match status" value="1"/>
</dbReference>
<keyword evidence="5" id="KW-0560">Oxidoreductase</keyword>
<protein>
    <submittedName>
        <fullName evidence="9">Radical SAM protein</fullName>
    </submittedName>
</protein>
<dbReference type="InterPro" id="IPR034391">
    <property type="entry name" value="AdoMet-like_SPASM_containing"/>
</dbReference>
<keyword evidence="6" id="KW-0408">Iron</keyword>
<dbReference type="SUPFAM" id="SSF102114">
    <property type="entry name" value="Radical SAM enzymes"/>
    <property type="match status" value="1"/>
</dbReference>
<keyword evidence="7" id="KW-0411">Iron-sulfur</keyword>
<accession>A0ABR8YSL7</accession>
<dbReference type="SFLD" id="SFLDG01067">
    <property type="entry name" value="SPASM/twitch_domain_containing"/>
    <property type="match status" value="1"/>
</dbReference>
<evidence type="ECO:0000256" key="6">
    <source>
        <dbReference type="ARBA" id="ARBA00023004"/>
    </source>
</evidence>
<dbReference type="CDD" id="cd01335">
    <property type="entry name" value="Radical_SAM"/>
    <property type="match status" value="1"/>
</dbReference>
<dbReference type="InterPro" id="IPR058240">
    <property type="entry name" value="rSAM_sf"/>
</dbReference>
<sequence>MKFRNLPSEVMLELTDRCNLDCEYCFRSKNTPNGNVLEFEKFRSIIQKIPFAEVISFCGLGEQLLHPKFYKMIEYVKSKNKKVAIITNGTIKIDYDKLVELGNIYILTFSIDGASEDDIKKICSKYKYSELIENLQRGTHYKCFTKAINCVLTNKNIENIQEIVDFCDKYSINKLNILLPSYNMAWITKNIEKITKKLNIIEYKAKKKGIIYSSPYKQYCLFNDEAIPFITTQGIIRPCCDHFNKIPKIGNILEKNFEEFWNSLVYTEFREGKYCLTCKMYNKMPKLNINRELL</sequence>
<dbReference type="RefSeq" id="WP_191739845.1">
    <property type="nucleotide sequence ID" value="NZ_JACSQB010000052.1"/>
</dbReference>
<proteinExistence type="predicted"/>
<gene>
    <name evidence="9" type="ORF">H9637_07410</name>
</gene>
<keyword evidence="4" id="KW-0479">Metal-binding</keyword>
<dbReference type="PROSITE" id="PS01305">
    <property type="entry name" value="MOAA_NIFB_PQQE"/>
    <property type="match status" value="1"/>
</dbReference>
<dbReference type="SFLD" id="SFLDG01387">
    <property type="entry name" value="BtrN-like_SPASM_domain_contain"/>
    <property type="match status" value="1"/>
</dbReference>
<dbReference type="Gene3D" id="3.20.20.70">
    <property type="entry name" value="Aldolase class I"/>
    <property type="match status" value="1"/>
</dbReference>
<dbReference type="PANTHER" id="PTHR11228">
    <property type="entry name" value="RADICAL SAM DOMAIN PROTEIN"/>
    <property type="match status" value="1"/>
</dbReference>
<comment type="cofactor">
    <cofactor evidence="1">
        <name>[4Fe-4S] cluster</name>
        <dbReference type="ChEBI" id="CHEBI:49883"/>
    </cofactor>
</comment>
<evidence type="ECO:0000256" key="1">
    <source>
        <dbReference type="ARBA" id="ARBA00001966"/>
    </source>
</evidence>
<evidence type="ECO:0000313" key="10">
    <source>
        <dbReference type="Proteomes" id="UP000627166"/>
    </source>
</evidence>
<dbReference type="Proteomes" id="UP000627166">
    <property type="component" value="Unassembled WGS sequence"/>
</dbReference>
<organism evidence="9 10">
    <name type="scientific">Clostridium faecium</name>
    <dbReference type="NCBI Taxonomy" id="2762223"/>
    <lineage>
        <taxon>Bacteria</taxon>
        <taxon>Bacillati</taxon>
        <taxon>Bacillota</taxon>
        <taxon>Clostridia</taxon>
        <taxon>Eubacteriales</taxon>
        <taxon>Clostridiaceae</taxon>
        <taxon>Clostridium</taxon>
    </lineage>
</organism>
<evidence type="ECO:0000259" key="8">
    <source>
        <dbReference type="PROSITE" id="PS51918"/>
    </source>
</evidence>
<keyword evidence="2" id="KW-0004">4Fe-4S</keyword>
<reference evidence="9 10" key="1">
    <citation type="submission" date="2020-08" db="EMBL/GenBank/DDBJ databases">
        <title>A Genomic Blueprint of the Chicken Gut Microbiome.</title>
        <authorList>
            <person name="Gilroy R."/>
            <person name="Ravi A."/>
            <person name="Getino M."/>
            <person name="Pursley I."/>
            <person name="Horton D.L."/>
            <person name="Alikhan N.-F."/>
            <person name="Baker D."/>
            <person name="Gharbi K."/>
            <person name="Hall N."/>
            <person name="Watson M."/>
            <person name="Adriaenssens E.M."/>
            <person name="Foster-Nyarko E."/>
            <person name="Jarju S."/>
            <person name="Secka A."/>
            <person name="Antonio M."/>
            <person name="Oren A."/>
            <person name="Chaudhuri R."/>
            <person name="La Ragione R.M."/>
            <person name="Hildebrand F."/>
            <person name="Pallen M.J."/>
        </authorList>
    </citation>
    <scope>NUCLEOTIDE SEQUENCE [LARGE SCALE GENOMIC DNA]</scope>
    <source>
        <strain evidence="9 10">N37</strain>
    </source>
</reference>
<dbReference type="InterPro" id="IPR000385">
    <property type="entry name" value="MoaA_NifB_PqqE_Fe-S-bd_CS"/>
</dbReference>
<evidence type="ECO:0000256" key="5">
    <source>
        <dbReference type="ARBA" id="ARBA00023002"/>
    </source>
</evidence>
<dbReference type="InterPro" id="IPR013785">
    <property type="entry name" value="Aldolase_TIM"/>
</dbReference>
<dbReference type="PANTHER" id="PTHR11228:SF7">
    <property type="entry name" value="PQQA PEPTIDE CYCLASE"/>
    <property type="match status" value="1"/>
</dbReference>
<feature type="domain" description="Radical SAM core" evidence="8">
    <location>
        <begin position="4"/>
        <end position="211"/>
    </location>
</feature>
<evidence type="ECO:0000313" key="9">
    <source>
        <dbReference type="EMBL" id="MBD8046869.1"/>
    </source>
</evidence>
<keyword evidence="10" id="KW-1185">Reference proteome</keyword>
<dbReference type="CDD" id="cd21109">
    <property type="entry name" value="SPASM"/>
    <property type="match status" value="1"/>
</dbReference>
<dbReference type="InterPro" id="IPR050377">
    <property type="entry name" value="Radical_SAM_PqqE_MftC-like"/>
</dbReference>
<dbReference type="Pfam" id="PF13186">
    <property type="entry name" value="SPASM"/>
    <property type="match status" value="1"/>
</dbReference>
<evidence type="ECO:0000256" key="3">
    <source>
        <dbReference type="ARBA" id="ARBA00022691"/>
    </source>
</evidence>
<evidence type="ECO:0000256" key="2">
    <source>
        <dbReference type="ARBA" id="ARBA00022485"/>
    </source>
</evidence>
<dbReference type="InterPro" id="IPR007197">
    <property type="entry name" value="rSAM"/>
</dbReference>
<keyword evidence="3" id="KW-0949">S-adenosyl-L-methionine</keyword>
<dbReference type="PROSITE" id="PS51918">
    <property type="entry name" value="RADICAL_SAM"/>
    <property type="match status" value="1"/>
</dbReference>
<evidence type="ECO:0000256" key="4">
    <source>
        <dbReference type="ARBA" id="ARBA00022723"/>
    </source>
</evidence>
<comment type="caution">
    <text evidence="9">The sequence shown here is derived from an EMBL/GenBank/DDBJ whole genome shotgun (WGS) entry which is preliminary data.</text>
</comment>